<evidence type="ECO:0000313" key="2">
    <source>
        <dbReference type="EMBL" id="PZX33987.1"/>
    </source>
</evidence>
<comment type="caution">
    <text evidence="2">The sequence shown here is derived from an EMBL/GenBank/DDBJ whole genome shotgun (WGS) entry which is preliminary data.</text>
</comment>
<dbReference type="Proteomes" id="UP000249638">
    <property type="component" value="Unassembled WGS sequence"/>
</dbReference>
<dbReference type="PROSITE" id="PS50943">
    <property type="entry name" value="HTH_CROC1"/>
    <property type="match status" value="1"/>
</dbReference>
<dbReference type="SMART" id="SM00530">
    <property type="entry name" value="HTH_XRE"/>
    <property type="match status" value="1"/>
</dbReference>
<dbReference type="CDD" id="cd00093">
    <property type="entry name" value="HTH_XRE"/>
    <property type="match status" value="1"/>
</dbReference>
<protein>
    <submittedName>
        <fullName evidence="2">Helix-turn-helix protein</fullName>
    </submittedName>
</protein>
<accession>A0A2W7PPR4</accession>
<evidence type="ECO:0000313" key="3">
    <source>
        <dbReference type="Proteomes" id="UP000249638"/>
    </source>
</evidence>
<keyword evidence="3" id="KW-1185">Reference proteome</keyword>
<name>A0A2W7PPR4_9BURK</name>
<dbReference type="EMBL" id="QKZN01000001">
    <property type="protein sequence ID" value="PZX33987.1"/>
    <property type="molecule type" value="Genomic_DNA"/>
</dbReference>
<evidence type="ECO:0000259" key="1">
    <source>
        <dbReference type="PROSITE" id="PS50943"/>
    </source>
</evidence>
<dbReference type="InterPro" id="IPR010982">
    <property type="entry name" value="Lambda_DNA-bd_dom_sf"/>
</dbReference>
<dbReference type="GO" id="GO:0003677">
    <property type="term" value="F:DNA binding"/>
    <property type="evidence" value="ECO:0007669"/>
    <property type="project" value="InterPro"/>
</dbReference>
<dbReference type="SUPFAM" id="SSF47413">
    <property type="entry name" value="lambda repressor-like DNA-binding domains"/>
    <property type="match status" value="1"/>
</dbReference>
<dbReference type="InterPro" id="IPR001387">
    <property type="entry name" value="Cro/C1-type_HTH"/>
</dbReference>
<reference evidence="2" key="1">
    <citation type="submission" date="2018-06" db="EMBL/GenBank/DDBJ databases">
        <title>Genomic Encyclopedia of Type Strains, Phase IV (KMG-V): Genome sequencing to study the core and pangenomes of soil and plant-associated prokaryotes.</title>
        <authorList>
            <person name="Whitman W."/>
        </authorList>
    </citation>
    <scope>NUCLEOTIDE SEQUENCE [LARGE SCALE GENOMIC DNA]</scope>
    <source>
        <strain evidence="2">MLR2-44</strain>
    </source>
</reference>
<proteinExistence type="predicted"/>
<sequence length="241" mass="26670">MASCLGPFLSDTAGLWCPHSRIHSSPKHGLPGLFLKNGMELACLSHSPESRQQRNRIIKVITLESKTTFGQFDRHPTKGDCRSNAVTPVTPPPAFRRLALPFDRHSPSGALLKAKKKMHDVEFIEHEGRRFVLIPERTWKDIKESIQRLLAEAGNASGMASSFAPPLLVQAAISAGSSELRAWRRFRGFPSAELAKRVGVTRAYISMIETGRRRPAAHLLQRLAHELDIPVCALTTSHGDT</sequence>
<gene>
    <name evidence="2" type="ORF">C7416_101269</name>
</gene>
<dbReference type="Pfam" id="PF01381">
    <property type="entry name" value="HTH_3"/>
    <property type="match status" value="1"/>
</dbReference>
<feature type="domain" description="HTH cro/C1-type" evidence="1">
    <location>
        <begin position="180"/>
        <end position="234"/>
    </location>
</feature>
<dbReference type="Gene3D" id="1.10.260.40">
    <property type="entry name" value="lambda repressor-like DNA-binding domains"/>
    <property type="match status" value="1"/>
</dbReference>
<dbReference type="AlphaFoldDB" id="A0A2W7PPR4"/>
<organism evidence="2 3">
    <name type="scientific">Cupriavidus phytorum</name>
    <dbReference type="NCBI Taxonomy" id="3024399"/>
    <lineage>
        <taxon>Bacteria</taxon>
        <taxon>Pseudomonadati</taxon>
        <taxon>Pseudomonadota</taxon>
        <taxon>Betaproteobacteria</taxon>
        <taxon>Burkholderiales</taxon>
        <taxon>Burkholderiaceae</taxon>
        <taxon>Cupriavidus</taxon>
    </lineage>
</organism>